<feature type="compositionally biased region" description="Polar residues" evidence="1">
    <location>
        <begin position="212"/>
        <end position="222"/>
    </location>
</feature>
<feature type="compositionally biased region" description="Basic and acidic residues" evidence="1">
    <location>
        <begin position="241"/>
        <end position="270"/>
    </location>
</feature>
<organism evidence="3 4">
    <name type="scientific">Steinernema glaseri</name>
    <dbReference type="NCBI Taxonomy" id="37863"/>
    <lineage>
        <taxon>Eukaryota</taxon>
        <taxon>Metazoa</taxon>
        <taxon>Ecdysozoa</taxon>
        <taxon>Nematoda</taxon>
        <taxon>Chromadorea</taxon>
        <taxon>Rhabditida</taxon>
        <taxon>Tylenchina</taxon>
        <taxon>Panagrolaimomorpha</taxon>
        <taxon>Strongyloidoidea</taxon>
        <taxon>Steinernematidae</taxon>
        <taxon>Steinernema</taxon>
    </lineage>
</organism>
<dbReference type="Pfam" id="PF18876">
    <property type="entry name" value="AFF4_CHD"/>
    <property type="match status" value="1"/>
</dbReference>
<feature type="compositionally biased region" description="Low complexity" evidence="1">
    <location>
        <begin position="71"/>
        <end position="80"/>
    </location>
</feature>
<feature type="region of interest" description="Disordered" evidence="1">
    <location>
        <begin position="48"/>
        <end position="315"/>
    </location>
</feature>
<evidence type="ECO:0000313" key="4">
    <source>
        <dbReference type="WBParaSite" id="L893_g3637.t2"/>
    </source>
</evidence>
<feature type="compositionally biased region" description="Polar residues" evidence="1">
    <location>
        <begin position="48"/>
        <end position="57"/>
    </location>
</feature>
<evidence type="ECO:0000259" key="2">
    <source>
        <dbReference type="Pfam" id="PF18876"/>
    </source>
</evidence>
<dbReference type="InterPro" id="IPR043640">
    <property type="entry name" value="AF4/FMR2_CHD"/>
</dbReference>
<name>A0A1I8AA38_9BILA</name>
<feature type="compositionally biased region" description="Acidic residues" evidence="1">
    <location>
        <begin position="306"/>
        <end position="315"/>
    </location>
</feature>
<protein>
    <submittedName>
        <fullName evidence="4">AF4/FMR2 family member lilli</fullName>
    </submittedName>
</protein>
<dbReference type="AlphaFoldDB" id="A0A1I8AA38"/>
<reference evidence="4" key="1">
    <citation type="submission" date="2016-11" db="UniProtKB">
        <authorList>
            <consortium name="WormBaseParasite"/>
        </authorList>
    </citation>
    <scope>IDENTIFICATION</scope>
</reference>
<feature type="compositionally biased region" description="Basic residues" evidence="1">
    <location>
        <begin position="431"/>
        <end position="441"/>
    </location>
</feature>
<feature type="compositionally biased region" description="Basic and acidic residues" evidence="1">
    <location>
        <begin position="462"/>
        <end position="486"/>
    </location>
</feature>
<feature type="compositionally biased region" description="Basic residues" evidence="1">
    <location>
        <begin position="173"/>
        <end position="184"/>
    </location>
</feature>
<feature type="region of interest" description="Disordered" evidence="1">
    <location>
        <begin position="351"/>
        <end position="557"/>
    </location>
</feature>
<dbReference type="GO" id="GO:0005634">
    <property type="term" value="C:nucleus"/>
    <property type="evidence" value="ECO:0007669"/>
    <property type="project" value="InterPro"/>
</dbReference>
<evidence type="ECO:0000313" key="3">
    <source>
        <dbReference type="Proteomes" id="UP000095287"/>
    </source>
</evidence>
<evidence type="ECO:0000256" key="1">
    <source>
        <dbReference type="SAM" id="MobiDB-lite"/>
    </source>
</evidence>
<proteinExistence type="predicted"/>
<feature type="compositionally biased region" description="Basic and acidic residues" evidence="1">
    <location>
        <begin position="148"/>
        <end position="172"/>
    </location>
</feature>
<accession>A0A1I8AA38</accession>
<dbReference type="Proteomes" id="UP000095287">
    <property type="component" value="Unplaced"/>
</dbReference>
<feature type="compositionally biased region" description="Polar residues" evidence="1">
    <location>
        <begin position="129"/>
        <end position="141"/>
    </location>
</feature>
<feature type="compositionally biased region" description="Polar residues" evidence="1">
    <location>
        <begin position="520"/>
        <end position="529"/>
    </location>
</feature>
<keyword evidence="3" id="KW-1185">Reference proteome</keyword>
<feature type="domain" description="AF4/FMR2 C-terminal homology" evidence="2">
    <location>
        <begin position="593"/>
        <end position="822"/>
    </location>
</feature>
<sequence>MTTFEERRPISNEQHKLQQRERLNAVFGGFDHFNKLISNKYEQNQFVSCYSPPQNTKSPRRPPMPSPPQISKPAHSTPSSSAPPAPKAVPEPKPEDMTTEELLQSMQSILDPVKEPVAGPLKPRDTLSARGSSSTTHRSNGASSSASSRRERDREKEHKDSRRRDSERDRRPSTKPHHDRRHREEHRCSSVASTSAAPPPGRSSKEREETTELTAPQPSKQIDSLFVASSAAPGAKRSHRDSKSPQENHVGDEEVKRKRKKVSDDSKWKETTTSGDVQSPDSGIGGERGSSEEATDKPAAEKVTEDATEDDVEMPIDDILKCMTSLLTPAEMIPIPKLPYKSLADLQKAIRPPPPVLQPMKPLPQATNRATSPMSPPKRPLAAVSPMRPLRLQELQENHPTSEARSPYRGFGSKSKISLNLSVLPSDAVKRLKKEHARHMASRNQKDSPGVRNTPPTRVKRVSGERSSKERERKKDKEKEKEKEKIPIPAALLAWSPHLSPPRESPPKSKKKSPPKSARNAETPQCTSMPPSKPPSKPPSRNEDRSPSPANSEDKRRRRMQQIFGHGCCAPRTMPRKVVVPPVKNIPADPKEAIEYIQAIAKDLKHRGDAEENNKIKKTFLYIDAALMFTYATAHMDPNDHALVYNQIAQTVTFLKQMPIPQNSRQIQKQCTRAVFTTDQEMHFTSRLQLVVRLCQSCLAHHLYDSMSDSHSKRFDMIQKLDSKRTPFHPEMASLAPSNAIQNETLTVNGQLYSLQVTQLKFCTHLYYSHKMWKDLKRSMSPIDICFKRSLDRLCDPMFPGCSLQEIAEYFYTALTWLRAEYREGCVYPHTSHSHSHSS</sequence>
<feature type="compositionally biased region" description="Basic and acidic residues" evidence="1">
    <location>
        <begin position="289"/>
        <end position="305"/>
    </location>
</feature>
<dbReference type="WBParaSite" id="L893_g3637.t2">
    <property type="protein sequence ID" value="L893_g3637.t2"/>
    <property type="gene ID" value="L893_g3637"/>
</dbReference>
<feature type="compositionally biased region" description="Polar residues" evidence="1">
    <location>
        <begin position="271"/>
        <end position="281"/>
    </location>
</feature>
<feature type="compositionally biased region" description="Pro residues" evidence="1">
    <location>
        <begin position="61"/>
        <end position="70"/>
    </location>
</feature>